<keyword evidence="3" id="KW-0285">Flavoprotein</keyword>
<dbReference type="PROSITE" id="PS51387">
    <property type="entry name" value="FAD_PCMH"/>
    <property type="match status" value="1"/>
</dbReference>
<dbReference type="PROSITE" id="PS00862">
    <property type="entry name" value="OX2_COVAL_FAD"/>
    <property type="match status" value="1"/>
</dbReference>
<evidence type="ECO:0000256" key="2">
    <source>
        <dbReference type="ARBA" id="ARBA00005466"/>
    </source>
</evidence>
<comment type="caution">
    <text evidence="7">The sequence shown here is derived from an EMBL/GenBank/DDBJ whole genome shotgun (WGS) entry which is preliminary data.</text>
</comment>
<dbReference type="GO" id="GO:0016491">
    <property type="term" value="F:oxidoreductase activity"/>
    <property type="evidence" value="ECO:0007669"/>
    <property type="project" value="UniProtKB-KW"/>
</dbReference>
<dbReference type="PANTHER" id="PTHR42973:SF39">
    <property type="entry name" value="FAD-BINDING PCMH-TYPE DOMAIN-CONTAINING PROTEIN"/>
    <property type="match status" value="1"/>
</dbReference>
<organism evidence="7 8">
    <name type="scientific">Couchioplanes caeruleus subsp. caeruleus</name>
    <dbReference type="NCBI Taxonomy" id="56427"/>
    <lineage>
        <taxon>Bacteria</taxon>
        <taxon>Bacillati</taxon>
        <taxon>Actinomycetota</taxon>
        <taxon>Actinomycetes</taxon>
        <taxon>Micromonosporales</taxon>
        <taxon>Micromonosporaceae</taxon>
        <taxon>Couchioplanes</taxon>
    </lineage>
</organism>
<dbReference type="InterPro" id="IPR006093">
    <property type="entry name" value="Oxy_OxRdtase_FAD_BS"/>
</dbReference>
<comment type="similarity">
    <text evidence="2">Belongs to the oxygen-dependent FAD-linked oxidoreductase family.</text>
</comment>
<protein>
    <submittedName>
        <fullName evidence="7">FAD-dependent oxidase</fullName>
    </submittedName>
</protein>
<dbReference type="RefSeq" id="WP_071802664.1">
    <property type="nucleotide sequence ID" value="NZ_MEIA01000002.1"/>
</dbReference>
<dbReference type="InterPro" id="IPR016169">
    <property type="entry name" value="FAD-bd_PCMH_sub2"/>
</dbReference>
<dbReference type="Proteomes" id="UP000182486">
    <property type="component" value="Unassembled WGS sequence"/>
</dbReference>
<reference evidence="7 8" key="1">
    <citation type="submission" date="2016-09" db="EMBL/GenBank/DDBJ databases">
        <title>Couchioplanes caeruleus draft genome sequence.</title>
        <authorList>
            <person name="Sheehan J."/>
            <person name="Caffrey P."/>
        </authorList>
    </citation>
    <scope>NUCLEOTIDE SEQUENCE [LARGE SCALE GENOMIC DNA]</scope>
    <source>
        <strain evidence="7 8">DSM 43634</strain>
    </source>
</reference>
<dbReference type="InterPro" id="IPR012951">
    <property type="entry name" value="BBE"/>
</dbReference>
<dbReference type="Pfam" id="PF01565">
    <property type="entry name" value="FAD_binding_4"/>
    <property type="match status" value="1"/>
</dbReference>
<dbReference type="Gene3D" id="3.40.462.20">
    <property type="match status" value="1"/>
</dbReference>
<name>A0A1K0GXT1_9ACTN</name>
<proteinExistence type="inferred from homology"/>
<evidence type="ECO:0000313" key="8">
    <source>
        <dbReference type="Proteomes" id="UP000182486"/>
    </source>
</evidence>
<comment type="cofactor">
    <cofactor evidence="1">
        <name>FAD</name>
        <dbReference type="ChEBI" id="CHEBI:57692"/>
    </cofactor>
</comment>
<dbReference type="InterPro" id="IPR036318">
    <property type="entry name" value="FAD-bd_PCMH-like_sf"/>
</dbReference>
<dbReference type="InterPro" id="IPR016167">
    <property type="entry name" value="FAD-bd_PCMH_sub1"/>
</dbReference>
<sequence length="493" mass="52382">MAGSAGQAAYRDLRGLVRGLLLRPGDDGYDAARRVWNGAVDRRPMVIVRCADAGDVAGAVRYAVRQGIELSIRSTGHNVTGCAVSDGGLALDLSGMRGIRIDPDRRTAVVEPGVLWGDLDRRAQEHGLATTGGRISTTGVAGLTLGGGFGWLMRRYGLAADNLRSVDLVTADGKPSRVDGAREAELFWALRGGGGNFGVATSLEFALHPVGPLVTGGAAFYPAAAAARVLRWYRDFIRDAPDVLSAQCNLLKLPSAPFVPAELHGMPAVAVAVCHLGAEADAERDLAALGDLGPPLLRRIGRMRYTSLQRLYDMAGRFGSFVYGRAGYLPALDDRAVAVLDGRAEAVPSPHCIVMISPLGGAVARVGPTETAVGHRDAAFSVSVDAVWRRPAEAPAHRDWVHRLWDGLRPCTSGVYVNELGDEGPERVRSAYDPASWSRLRAVKARHDPANVFHLNQNIPPADGGTTASAEKTPVAVTEKVGVTSVHELRERP</sequence>
<dbReference type="InterPro" id="IPR016166">
    <property type="entry name" value="FAD-bd_PCMH"/>
</dbReference>
<dbReference type="PANTHER" id="PTHR42973">
    <property type="entry name" value="BINDING OXIDOREDUCTASE, PUTATIVE (AFU_ORTHOLOGUE AFUA_1G17690)-RELATED"/>
    <property type="match status" value="1"/>
</dbReference>
<dbReference type="AlphaFoldDB" id="A0A1K0GXT1"/>
<keyword evidence="5" id="KW-0560">Oxidoreductase</keyword>
<dbReference type="Pfam" id="PF08031">
    <property type="entry name" value="BBE"/>
    <property type="match status" value="1"/>
</dbReference>
<gene>
    <name evidence="7" type="ORF">BG844_00385</name>
</gene>
<dbReference type="GO" id="GO:0071949">
    <property type="term" value="F:FAD binding"/>
    <property type="evidence" value="ECO:0007669"/>
    <property type="project" value="InterPro"/>
</dbReference>
<evidence type="ECO:0000256" key="1">
    <source>
        <dbReference type="ARBA" id="ARBA00001974"/>
    </source>
</evidence>
<evidence type="ECO:0000256" key="4">
    <source>
        <dbReference type="ARBA" id="ARBA00022827"/>
    </source>
</evidence>
<evidence type="ECO:0000259" key="6">
    <source>
        <dbReference type="PROSITE" id="PS51387"/>
    </source>
</evidence>
<evidence type="ECO:0000256" key="5">
    <source>
        <dbReference type="ARBA" id="ARBA00023002"/>
    </source>
</evidence>
<keyword evidence="4" id="KW-0274">FAD</keyword>
<feature type="domain" description="FAD-binding PCMH-type" evidence="6">
    <location>
        <begin position="40"/>
        <end position="210"/>
    </location>
</feature>
<dbReference type="Gene3D" id="3.30.43.10">
    <property type="entry name" value="Uridine Diphospho-n-acetylenolpyruvylglucosamine Reductase, domain 2"/>
    <property type="match status" value="1"/>
</dbReference>
<keyword evidence="8" id="KW-1185">Reference proteome</keyword>
<dbReference type="InterPro" id="IPR050416">
    <property type="entry name" value="FAD-linked_Oxidoreductase"/>
</dbReference>
<evidence type="ECO:0000313" key="7">
    <source>
        <dbReference type="EMBL" id="OJF16236.1"/>
    </source>
</evidence>
<dbReference type="EMBL" id="MEIA01000002">
    <property type="protein sequence ID" value="OJF16236.1"/>
    <property type="molecule type" value="Genomic_DNA"/>
</dbReference>
<dbReference type="SUPFAM" id="SSF56176">
    <property type="entry name" value="FAD-binding/transporter-associated domain-like"/>
    <property type="match status" value="1"/>
</dbReference>
<dbReference type="Gene3D" id="3.30.465.10">
    <property type="match status" value="1"/>
</dbReference>
<dbReference type="InterPro" id="IPR006094">
    <property type="entry name" value="Oxid_FAD_bind_N"/>
</dbReference>
<accession>A0A1K0GXT1</accession>
<evidence type="ECO:0000256" key="3">
    <source>
        <dbReference type="ARBA" id="ARBA00022630"/>
    </source>
</evidence>